<name>A0A4Y2IVD3_ARAVE</name>
<dbReference type="EMBL" id="BGPR01002967">
    <property type="protein sequence ID" value="GBM81783.1"/>
    <property type="molecule type" value="Genomic_DNA"/>
</dbReference>
<organism evidence="2 3">
    <name type="scientific">Araneus ventricosus</name>
    <name type="common">Orbweaver spider</name>
    <name type="synonym">Epeira ventricosa</name>
    <dbReference type="NCBI Taxonomy" id="182803"/>
    <lineage>
        <taxon>Eukaryota</taxon>
        <taxon>Metazoa</taxon>
        <taxon>Ecdysozoa</taxon>
        <taxon>Arthropoda</taxon>
        <taxon>Chelicerata</taxon>
        <taxon>Arachnida</taxon>
        <taxon>Araneae</taxon>
        <taxon>Araneomorphae</taxon>
        <taxon>Entelegynae</taxon>
        <taxon>Araneoidea</taxon>
        <taxon>Araneidae</taxon>
        <taxon>Araneus</taxon>
    </lineage>
</organism>
<evidence type="ECO:0000313" key="3">
    <source>
        <dbReference type="Proteomes" id="UP000499080"/>
    </source>
</evidence>
<proteinExistence type="predicted"/>
<feature type="region of interest" description="Disordered" evidence="1">
    <location>
        <begin position="1"/>
        <end position="116"/>
    </location>
</feature>
<dbReference type="Proteomes" id="UP000499080">
    <property type="component" value="Unassembled WGS sequence"/>
</dbReference>
<comment type="caution">
    <text evidence="2">The sequence shown here is derived from an EMBL/GenBank/DDBJ whole genome shotgun (WGS) entry which is preliminary data.</text>
</comment>
<sequence>MPNRGRRNRGENGYRDATVNGKKGFYNPDGFFIEDSETPSSETSYRFPGQYRNQDSRKGNINRHHTQSGQENLRENCTDVGSKDRKSMPPRAELALSQSESSAGNHAIKSQILFQE</sequence>
<feature type="compositionally biased region" description="Low complexity" evidence="1">
    <location>
        <begin position="92"/>
        <end position="103"/>
    </location>
</feature>
<accession>A0A4Y2IVD3</accession>
<evidence type="ECO:0000313" key="2">
    <source>
        <dbReference type="EMBL" id="GBM81783.1"/>
    </source>
</evidence>
<feature type="compositionally biased region" description="Basic and acidic residues" evidence="1">
    <location>
        <begin position="72"/>
        <end position="87"/>
    </location>
</feature>
<dbReference type="AlphaFoldDB" id="A0A4Y2IVD3"/>
<protein>
    <submittedName>
        <fullName evidence="2">Uncharacterized protein</fullName>
    </submittedName>
</protein>
<keyword evidence="3" id="KW-1185">Reference proteome</keyword>
<gene>
    <name evidence="2" type="ORF">AVEN_106605_1</name>
</gene>
<reference evidence="2 3" key="1">
    <citation type="journal article" date="2019" name="Sci. Rep.">
        <title>Orb-weaving spider Araneus ventricosus genome elucidates the spidroin gene catalogue.</title>
        <authorList>
            <person name="Kono N."/>
            <person name="Nakamura H."/>
            <person name="Ohtoshi R."/>
            <person name="Moran D.A.P."/>
            <person name="Shinohara A."/>
            <person name="Yoshida Y."/>
            <person name="Fujiwara M."/>
            <person name="Mori M."/>
            <person name="Tomita M."/>
            <person name="Arakawa K."/>
        </authorList>
    </citation>
    <scope>NUCLEOTIDE SEQUENCE [LARGE SCALE GENOMIC DNA]</scope>
</reference>
<evidence type="ECO:0000256" key="1">
    <source>
        <dbReference type="SAM" id="MobiDB-lite"/>
    </source>
</evidence>